<keyword evidence="2" id="KW-0333">Golgi apparatus</keyword>
<keyword evidence="9" id="KW-1185">Reference proteome</keyword>
<evidence type="ECO:0000259" key="7">
    <source>
        <dbReference type="Pfam" id="PF26282"/>
    </source>
</evidence>
<feature type="domain" description="Trs120/TRAPPC9 TPR region" evidence="5">
    <location>
        <begin position="366"/>
        <end position="556"/>
    </location>
</feature>
<dbReference type="AlphaFoldDB" id="A0AA38JD63"/>
<dbReference type="EMBL" id="JANVFO010000020">
    <property type="protein sequence ID" value="KAJ3732969.1"/>
    <property type="molecule type" value="Genomic_DNA"/>
</dbReference>
<sequence length="1170" mass="129728">MDTHVFASLAQIRVLLVPIGSISQQTFEKYASEIRTFDAIRLGDIAVEGTKDERVFPSHPPPHSHKALSLIRPSHFPLAIIGVATCSHSEALPDIISQFNGAQENCFVFEEGSSSGISPSGQQTELTIFPEMMGNRKLHIGTLLGEICSQIFGEFGVLIQRLESPIGNEYLNASLLPVLPLLTDMPPSLDSKDTLPPLPSHNSHPEISKSALSKVTPVMKRNSSLGVPTVRKRLSAIGAASSHGRLFKVMADFFLLAGRIEDALIWYTEAIQLLKSPLDSIWNASALEGMATIPILDSWSAGHGLQTSTSTGREPWSDMPTSLSKLPPLLQSPSFRRRELSILVVLYCSCVLRHTSLLFAICSMSGIPRTSISSLLAQTHGSWLLHLGPRERVGVLEAIASTYSCLGYRRKESYILREVLGCILDLIVCGRQEDAHTNMRSFGNKGNVGIRLNESSDGNDSILRLLKHVCKVLGVNLDAIQIMEDKSDPRSHSEADDDSDVYREPFGWPELQIGVVRESVAVAEALPGGKRFSSVAQYALSSLKTLQEFLEAGDQGIMKAVEYWSGRPVVSIALAPLPFIRLPIEKPMSALKPRSSDSNAILKGGTDPFLYNPRRINATQGKPLIVRNEALEFIVIIQNPYVFDLELQSLSLNTSGVPFESNPTSLVVPARSYHRVILSGKALAIGSLVIRGCVVQAPGGVPREFVIPLATEEEEERLTHKRSAALCEAGRFKYSGLDNFPWERKNKSRNSGSGSSRSSKTMLFLECKVIPEQPLLRIRRTTVTHGALMLYDGEMSSIRITFENISPLPIDFVRLAFDDSTITPAQQALAEGELSVFETYETEYALIHRPVFSWIKNDSVAIAPGRKVTLTINCFGKVGCTEGTIHASYSYIHRNPDDDGEEASVFHTRQISYPLMVTVYRMLESHGMDILPYPSYPMSTDNVAQSNSNLFVEDNGAWCLFSLDITNTYGTPFEVSIERVQEDVPWGEILVNVPPGSTSRLVIPLKKFLLSDDHTSRPIPTLSDRQFVVDKTKLSDAEQKMQRELFWYREELFKSLRCQWREAGGTRYGNLSLRQQRLTLTMLETIRTERAGIQMSFVRSGDSTEPIEHRAGKYHPPCSELVYVRIKVTNLTTTALVFTLDVNIDPREHVIHDGILCDIPVGRLEAKDSK</sequence>
<dbReference type="GO" id="GO:0005802">
    <property type="term" value="C:trans-Golgi network"/>
    <property type="evidence" value="ECO:0007669"/>
    <property type="project" value="TreeGrafter"/>
</dbReference>
<feature type="domain" description="Trs120/TRAPPC9 third Ig-like" evidence="7">
    <location>
        <begin position="925"/>
        <end position="1086"/>
    </location>
</feature>
<dbReference type="InterPro" id="IPR058564">
    <property type="entry name" value="TPR_TRAPPC9_Trs120"/>
</dbReference>
<evidence type="ECO:0000256" key="1">
    <source>
        <dbReference type="ARBA" id="ARBA00004555"/>
    </source>
</evidence>
<feature type="domain" description="Trs120/TRAPPC9 N-terminal" evidence="4">
    <location>
        <begin position="9"/>
        <end position="300"/>
    </location>
</feature>
<comment type="caution">
    <text evidence="8">The sequence shown here is derived from an EMBL/GenBank/DDBJ whole genome shotgun (WGS) entry which is preliminary data.</text>
</comment>
<evidence type="ECO:0000256" key="2">
    <source>
        <dbReference type="ARBA" id="ARBA00023034"/>
    </source>
</evidence>
<dbReference type="InterPro" id="IPR058567">
    <property type="entry name" value="Ig_TRAPPC9_Trs120_3rd"/>
</dbReference>
<feature type="domain" description="Trs120/TRAPPC9 first Ig-like" evidence="6">
    <location>
        <begin position="569"/>
        <end position="772"/>
    </location>
</feature>
<evidence type="ECO:0000259" key="4">
    <source>
        <dbReference type="Pfam" id="PF08626"/>
    </source>
</evidence>
<organism evidence="8 9">
    <name type="scientific">Lentinula guzmanii</name>
    <dbReference type="NCBI Taxonomy" id="2804957"/>
    <lineage>
        <taxon>Eukaryota</taxon>
        <taxon>Fungi</taxon>
        <taxon>Dikarya</taxon>
        <taxon>Basidiomycota</taxon>
        <taxon>Agaricomycotina</taxon>
        <taxon>Agaricomycetes</taxon>
        <taxon>Agaricomycetidae</taxon>
        <taxon>Agaricales</taxon>
        <taxon>Marasmiineae</taxon>
        <taxon>Omphalotaceae</taxon>
        <taxon>Lentinula</taxon>
    </lineage>
</organism>
<dbReference type="PANTHER" id="PTHR21512">
    <property type="entry name" value="TRAFFICKING PROTEIN PARTICLE COMPLEX SUBUNIT 9"/>
    <property type="match status" value="1"/>
</dbReference>
<dbReference type="PANTHER" id="PTHR21512:SF5">
    <property type="entry name" value="TRAFFICKING PROTEIN PARTICLE COMPLEX SUBUNIT 9"/>
    <property type="match status" value="1"/>
</dbReference>
<feature type="region of interest" description="Disordered" evidence="3">
    <location>
        <begin position="190"/>
        <end position="211"/>
    </location>
</feature>
<reference evidence="8" key="1">
    <citation type="submission" date="2022-08" db="EMBL/GenBank/DDBJ databases">
        <authorList>
            <consortium name="DOE Joint Genome Institute"/>
            <person name="Min B."/>
            <person name="Sierra-Patev S."/>
            <person name="Naranjo-Ortiz M."/>
            <person name="Looney B."/>
            <person name="Konkel Z."/>
            <person name="Slot J.C."/>
            <person name="Sakamoto Y."/>
            <person name="Steenwyk J.L."/>
            <person name="Rokas A."/>
            <person name="Carro J."/>
            <person name="Camarero S."/>
            <person name="Ferreira P."/>
            <person name="Molpeceres G."/>
            <person name="Ruiz-duenas F.J."/>
            <person name="Serrano A."/>
            <person name="Henrissat B."/>
            <person name="Drula E."/>
            <person name="Hughes K.W."/>
            <person name="Mata J.L."/>
            <person name="Ishikawa N.K."/>
            <person name="Vargas-Isla R."/>
            <person name="Ushijima S."/>
            <person name="Smith C.A."/>
            <person name="Ahrendt S."/>
            <person name="Andreopoulos W."/>
            <person name="He G."/>
            <person name="LaButti K."/>
            <person name="Lipzen A."/>
            <person name="Ng V."/>
            <person name="Riley R."/>
            <person name="Sandor L."/>
            <person name="Barry K."/>
            <person name="Martinez A.T."/>
            <person name="Xiao Y."/>
            <person name="Gibbons J.G."/>
            <person name="Terashima K."/>
            <person name="Hibbett D.S."/>
            <person name="Grigoriev I.V."/>
        </authorList>
    </citation>
    <scope>NUCLEOTIDE SEQUENCE</scope>
    <source>
        <strain evidence="8">ET3784</strain>
    </source>
</reference>
<dbReference type="InterPro" id="IPR013935">
    <property type="entry name" value="Trs120_TRAPPC9"/>
</dbReference>
<dbReference type="Pfam" id="PF26280">
    <property type="entry name" value="Ig_TRAPPC9-Trs120_2nd"/>
    <property type="match status" value="1"/>
</dbReference>
<dbReference type="InterPro" id="IPR058563">
    <property type="entry name" value="Trs120_TRAPPC9_N"/>
</dbReference>
<name>A0AA38JD63_9AGAR</name>
<reference evidence="8" key="2">
    <citation type="journal article" date="2023" name="Proc. Natl. Acad. Sci. U.S.A.">
        <title>A global phylogenomic analysis of the shiitake genus Lentinula.</title>
        <authorList>
            <person name="Sierra-Patev S."/>
            <person name="Min B."/>
            <person name="Naranjo-Ortiz M."/>
            <person name="Looney B."/>
            <person name="Konkel Z."/>
            <person name="Slot J.C."/>
            <person name="Sakamoto Y."/>
            <person name="Steenwyk J.L."/>
            <person name="Rokas A."/>
            <person name="Carro J."/>
            <person name="Camarero S."/>
            <person name="Ferreira P."/>
            <person name="Molpeceres G."/>
            <person name="Ruiz-Duenas F.J."/>
            <person name="Serrano A."/>
            <person name="Henrissat B."/>
            <person name="Drula E."/>
            <person name="Hughes K.W."/>
            <person name="Mata J.L."/>
            <person name="Ishikawa N.K."/>
            <person name="Vargas-Isla R."/>
            <person name="Ushijima S."/>
            <person name="Smith C.A."/>
            <person name="Donoghue J."/>
            <person name="Ahrendt S."/>
            <person name="Andreopoulos W."/>
            <person name="He G."/>
            <person name="LaButti K."/>
            <person name="Lipzen A."/>
            <person name="Ng V."/>
            <person name="Riley R."/>
            <person name="Sandor L."/>
            <person name="Barry K."/>
            <person name="Martinez A.T."/>
            <person name="Xiao Y."/>
            <person name="Gibbons J.G."/>
            <person name="Terashima K."/>
            <person name="Grigoriev I.V."/>
            <person name="Hibbett D."/>
        </authorList>
    </citation>
    <scope>NUCLEOTIDE SEQUENCE</scope>
    <source>
        <strain evidence="8">ET3784</strain>
    </source>
</reference>
<dbReference type="Pfam" id="PF26282">
    <property type="entry name" value="Ig_TRAPPC9-Trs120_3rd"/>
    <property type="match status" value="1"/>
</dbReference>
<dbReference type="Pfam" id="PF26254">
    <property type="entry name" value="Ig_TRAPPC9-Trs120_1st"/>
    <property type="match status" value="1"/>
</dbReference>
<protein>
    <submittedName>
        <fullName evidence="8">TRAPP II complex</fullName>
    </submittedName>
</protein>
<evidence type="ECO:0000259" key="6">
    <source>
        <dbReference type="Pfam" id="PF26254"/>
    </source>
</evidence>
<comment type="subcellular location">
    <subcellularLocation>
        <location evidence="1">Golgi apparatus</location>
    </subcellularLocation>
</comment>
<accession>A0AA38JD63</accession>
<dbReference type="Proteomes" id="UP001176059">
    <property type="component" value="Unassembled WGS sequence"/>
</dbReference>
<evidence type="ECO:0000256" key="3">
    <source>
        <dbReference type="SAM" id="MobiDB-lite"/>
    </source>
</evidence>
<dbReference type="InterPro" id="IPR058565">
    <property type="entry name" value="Ig_TRAPPC9_Trs120_1st"/>
</dbReference>
<evidence type="ECO:0000313" key="9">
    <source>
        <dbReference type="Proteomes" id="UP001176059"/>
    </source>
</evidence>
<evidence type="ECO:0000259" key="5">
    <source>
        <dbReference type="Pfam" id="PF26251"/>
    </source>
</evidence>
<proteinExistence type="predicted"/>
<dbReference type="Pfam" id="PF26251">
    <property type="entry name" value="TPR_TRAPPC9-Trs120"/>
    <property type="match status" value="1"/>
</dbReference>
<gene>
    <name evidence="8" type="ORF">DFJ43DRAFT_1070512</name>
</gene>
<dbReference type="Pfam" id="PF08626">
    <property type="entry name" value="TRAPPC9-Trs120"/>
    <property type="match status" value="1"/>
</dbReference>
<evidence type="ECO:0000313" key="8">
    <source>
        <dbReference type="EMBL" id="KAJ3732969.1"/>
    </source>
</evidence>